<dbReference type="RefSeq" id="WP_090247106.1">
    <property type="nucleotide sequence ID" value="NZ_FNOU01000031.1"/>
</dbReference>
<dbReference type="Proteomes" id="UP000199652">
    <property type="component" value="Unassembled WGS sequence"/>
</dbReference>
<dbReference type="PANTHER" id="PTHR30185">
    <property type="entry name" value="CRYPTIC BETA-GLUCOSIDE BGL OPERON ANTITERMINATOR"/>
    <property type="match status" value="1"/>
</dbReference>
<evidence type="ECO:0000256" key="2">
    <source>
        <dbReference type="ARBA" id="ARBA00023163"/>
    </source>
</evidence>
<keyword evidence="4" id="KW-0808">Transferase</keyword>
<evidence type="ECO:0000313" key="4">
    <source>
        <dbReference type="EMBL" id="SDY40353.1"/>
    </source>
</evidence>
<feature type="domain" description="PTS EIIA type-2" evidence="3">
    <location>
        <begin position="506"/>
        <end position="644"/>
    </location>
</feature>
<dbReference type="InterPro" id="IPR002178">
    <property type="entry name" value="PTS_EIIA_type-2_dom"/>
</dbReference>
<name>A0A1H3JK62_EUBBA</name>
<dbReference type="STRING" id="1528.SAMN04488579_13113"/>
<dbReference type="PROSITE" id="PS51094">
    <property type="entry name" value="PTS_EIIA_TYPE_2"/>
    <property type="match status" value="1"/>
</dbReference>
<dbReference type="Gene3D" id="1.10.10.10">
    <property type="entry name" value="Winged helix-like DNA-binding domain superfamily/Winged helix DNA-binding domain"/>
    <property type="match status" value="1"/>
</dbReference>
<accession>A0A1H3JK62</accession>
<dbReference type="EMBL" id="FNOU01000031">
    <property type="protein sequence ID" value="SDY40353.1"/>
    <property type="molecule type" value="Genomic_DNA"/>
</dbReference>
<keyword evidence="2" id="KW-0804">Transcription</keyword>
<keyword evidence="1" id="KW-0805">Transcription regulation</keyword>
<gene>
    <name evidence="4" type="ORF">SAMN04488579_13113</name>
</gene>
<dbReference type="OrthoDB" id="3175596at2"/>
<dbReference type="InterPro" id="IPR016152">
    <property type="entry name" value="PTrfase/Anion_transptr"/>
</dbReference>
<dbReference type="AlphaFoldDB" id="A0A1H3JK62"/>
<evidence type="ECO:0000313" key="5">
    <source>
        <dbReference type="Proteomes" id="UP000199652"/>
    </source>
</evidence>
<dbReference type="Pfam" id="PF05043">
    <property type="entry name" value="Mga"/>
    <property type="match status" value="1"/>
</dbReference>
<dbReference type="SUPFAM" id="SSF55804">
    <property type="entry name" value="Phoshotransferase/anion transport protein"/>
    <property type="match status" value="1"/>
</dbReference>
<reference evidence="5" key="1">
    <citation type="submission" date="2016-10" db="EMBL/GenBank/DDBJ databases">
        <authorList>
            <person name="Varghese N."/>
            <person name="Submissions S."/>
        </authorList>
    </citation>
    <scope>NUCLEOTIDE SEQUENCE [LARGE SCALE GENOMIC DNA]</scope>
    <source>
        <strain evidence="5">VPI 5359</strain>
    </source>
</reference>
<organism evidence="4 5">
    <name type="scientific">Eubacterium barkeri</name>
    <name type="common">Clostridium barkeri</name>
    <dbReference type="NCBI Taxonomy" id="1528"/>
    <lineage>
        <taxon>Bacteria</taxon>
        <taxon>Bacillati</taxon>
        <taxon>Bacillota</taxon>
        <taxon>Clostridia</taxon>
        <taxon>Eubacteriales</taxon>
        <taxon>Eubacteriaceae</taxon>
        <taxon>Eubacterium</taxon>
    </lineage>
</organism>
<dbReference type="PANTHER" id="PTHR30185:SF13">
    <property type="entry name" value="LICABCH OPERON REGULATOR-RELATED"/>
    <property type="match status" value="1"/>
</dbReference>
<dbReference type="InterPro" id="IPR036388">
    <property type="entry name" value="WH-like_DNA-bd_sf"/>
</dbReference>
<evidence type="ECO:0000259" key="3">
    <source>
        <dbReference type="PROSITE" id="PS51094"/>
    </source>
</evidence>
<evidence type="ECO:0000256" key="1">
    <source>
        <dbReference type="ARBA" id="ARBA00023015"/>
    </source>
</evidence>
<dbReference type="InterPro" id="IPR050661">
    <property type="entry name" value="BglG_antiterminators"/>
</dbReference>
<dbReference type="GO" id="GO:0016740">
    <property type="term" value="F:transferase activity"/>
    <property type="evidence" value="ECO:0007669"/>
    <property type="project" value="UniProtKB-KW"/>
</dbReference>
<dbReference type="CDD" id="cd00211">
    <property type="entry name" value="PTS_IIA_fru"/>
    <property type="match status" value="1"/>
</dbReference>
<keyword evidence="5" id="KW-1185">Reference proteome</keyword>
<dbReference type="Pfam" id="PF00359">
    <property type="entry name" value="PTS_EIIA_2"/>
    <property type="match status" value="1"/>
</dbReference>
<dbReference type="InterPro" id="IPR007737">
    <property type="entry name" value="Mga_HTH"/>
</dbReference>
<protein>
    <submittedName>
        <fullName evidence="4">Phosphotransferase system mannitol/fructose-specific IIA domain (Ntr-type)</fullName>
    </submittedName>
</protein>
<sequence length="644" mass="74307">MTLSKKGEQILGLMIKNNRKPMTVKSMATILKISPRTVNNYLKEVAEYCQANHYDYHAVRGRGIWLELDNQELKRISESVNLSLLKDRDQRVFYILRTLLMGWNTYSARLFAEELYVSTSLIRNDLESVKYILDSLDIQLIRFKDGRLSVAGSELKIRSALVKFNRILDTPIETLTLLRPDFRISQEDFCRCTMIYGSSGVTLAIKTIHQFEEKTELAFIDYCFTMMVEYLCVMLLRFKNGNPLLEKPLAVKAAVNSKVELFMGLFWKNCGMETLREPLEQYYIMLLLSASEFQNGYKIKAYAITEEAINLLVQSYLASAGSIYRYGDRSKVIEDFIYGSMLRCRYGLEIINPYLQEIKNDNPTTFISCAALESQYIKLTGTIPSEHELSILTLYASGALKKEVKKLQCILVQAGGLFCAEMIAKKIQESVYGLSVIAIVSPRELKNLVGVNYQFIITTIKDFECDSPLVNISPIVSEGDLIKINQCCDHLLYSQAEPRHKQRFIDYFDAEFIYLDIDVDSKEKLICKVSHILEQRGYVRSDYYKEILHREELNTTEFDSGIAMPHGIENSVIQPIVVIVRLKNKMIWSMNEVDIVFYLALNFTDIQMTRYFFKCFYNKIMDTAIINGIRMAKNQTEVLRLMEN</sequence>
<dbReference type="Gene3D" id="3.40.930.10">
    <property type="entry name" value="Mannitol-specific EII, Chain A"/>
    <property type="match status" value="1"/>
</dbReference>
<proteinExistence type="predicted"/>